<comment type="caution">
    <text evidence="1">The sequence shown here is derived from an EMBL/GenBank/DDBJ whole genome shotgun (WGS) entry which is preliminary data.</text>
</comment>
<evidence type="ECO:0008006" key="3">
    <source>
        <dbReference type="Google" id="ProtNLM"/>
    </source>
</evidence>
<organism evidence="1 2">
    <name type="scientific">Peronospora effusa</name>
    <dbReference type="NCBI Taxonomy" id="542832"/>
    <lineage>
        <taxon>Eukaryota</taxon>
        <taxon>Sar</taxon>
        <taxon>Stramenopiles</taxon>
        <taxon>Oomycota</taxon>
        <taxon>Peronosporomycetes</taxon>
        <taxon>Peronosporales</taxon>
        <taxon>Peronosporaceae</taxon>
        <taxon>Peronospora</taxon>
    </lineage>
</organism>
<dbReference type="Proteomes" id="UP000286097">
    <property type="component" value="Unassembled WGS sequence"/>
</dbReference>
<name>A0A3R7WUW8_9STRA</name>
<accession>A0A3R7WUW8</accession>
<sequence length="404" mass="46391">MLIYFEGLGVASSHHSFYPSTSWICRWPLHPPRFPTIPRPPVSRKEPWLGFGWRALTVVLHHFDFDPISCSSELVLFKGTLSFFRVGLRISPRGPFISGVVRSLHRIPPVYPRATTEHLRLTVPGDRERHHLLAFADDSTGLLHNLQHAPTFVTSVRRYSAAAWIRLNVIKTHLFPFSPLTLHVREEMESEGWDVAADSGSVRLLEFHVSTSLPTSSRFYCLIADMVLRCTLWRYRARTFLGRAFILRTIVLPLLLYTAAVTRVPFPFALQIKRLCKSFLYKKTISDTRQFKGPIANEWLYRPTSLCGLKLSDPVDSTAALHLCFLRDAMAALSVSQFVPRWFRPAFILFTDPLVMVAKDLTFFTCLFREEIRCRNRGSVSLSFGSAPFTWHKLVVTHFTHEKF</sequence>
<reference evidence="1 2" key="1">
    <citation type="submission" date="2018-06" db="EMBL/GenBank/DDBJ databases">
        <title>Comparative genomics of downy mildews reveals potential adaptations to biotrophy.</title>
        <authorList>
            <person name="Fletcher K."/>
            <person name="Klosterman S.J."/>
            <person name="Derevnina L."/>
            <person name="Martin F."/>
            <person name="Koike S."/>
            <person name="Reyes Chin-Wo S."/>
            <person name="Mou B."/>
            <person name="Michelmore R."/>
        </authorList>
    </citation>
    <scope>NUCLEOTIDE SEQUENCE [LARGE SCALE GENOMIC DNA]</scope>
    <source>
        <strain evidence="1 2">R13</strain>
    </source>
</reference>
<dbReference type="AlphaFoldDB" id="A0A3R7WUW8"/>
<dbReference type="VEuPathDB" id="FungiDB:DD237_007533"/>
<gene>
    <name evidence="1" type="ORF">DD237_007533</name>
</gene>
<proteinExistence type="predicted"/>
<protein>
    <recommendedName>
        <fullName evidence="3">Reverse transcriptase domain-containing protein</fullName>
    </recommendedName>
</protein>
<evidence type="ECO:0000313" key="1">
    <source>
        <dbReference type="EMBL" id="RQM18589.1"/>
    </source>
</evidence>
<evidence type="ECO:0000313" key="2">
    <source>
        <dbReference type="Proteomes" id="UP000286097"/>
    </source>
</evidence>
<dbReference type="EMBL" id="QKXF01000034">
    <property type="protein sequence ID" value="RQM18589.1"/>
    <property type="molecule type" value="Genomic_DNA"/>
</dbReference>